<evidence type="ECO:0000313" key="8">
    <source>
        <dbReference type="Proteomes" id="UP000307956"/>
    </source>
</evidence>
<keyword evidence="5" id="KW-0804">Transcription</keyword>
<dbReference type="CDD" id="cd06529">
    <property type="entry name" value="S24_LexA-like"/>
    <property type="match status" value="1"/>
</dbReference>
<keyword evidence="1" id="KW-0645">Protease</keyword>
<dbReference type="Pfam" id="PF01381">
    <property type="entry name" value="HTH_3"/>
    <property type="match status" value="1"/>
</dbReference>
<reference evidence="7 8" key="1">
    <citation type="submission" date="2019-04" db="EMBL/GenBank/DDBJ databases">
        <title>Azoarcus rhizosphaerae sp. nov. isolated from rhizosphere of Ficus religiosa.</title>
        <authorList>
            <person name="Lin S.-Y."/>
            <person name="Hameed A."/>
            <person name="Hsu Y.-H."/>
            <person name="Young C.-C."/>
        </authorList>
    </citation>
    <scope>NUCLEOTIDE SEQUENCE [LARGE SCALE GENOMIC DNA]</scope>
    <source>
        <strain evidence="7 8">CC-YHH848</strain>
    </source>
</reference>
<protein>
    <submittedName>
        <fullName evidence="7">LexA family transcriptional regulator</fullName>
    </submittedName>
</protein>
<dbReference type="Proteomes" id="UP000307956">
    <property type="component" value="Unassembled WGS sequence"/>
</dbReference>
<dbReference type="GO" id="GO:0004252">
    <property type="term" value="F:serine-type endopeptidase activity"/>
    <property type="evidence" value="ECO:0007669"/>
    <property type="project" value="InterPro"/>
</dbReference>
<evidence type="ECO:0000313" key="7">
    <source>
        <dbReference type="EMBL" id="THF62717.1"/>
    </source>
</evidence>
<accession>A0A4V6RX57</accession>
<dbReference type="InterPro" id="IPR036286">
    <property type="entry name" value="LexA/Signal_pep-like_sf"/>
</dbReference>
<dbReference type="PROSITE" id="PS50943">
    <property type="entry name" value="HTH_CROC1"/>
    <property type="match status" value="1"/>
</dbReference>
<organism evidence="7 8">
    <name type="scientific">Pseudothauera rhizosphaerae</name>
    <dbReference type="NCBI Taxonomy" id="2565932"/>
    <lineage>
        <taxon>Bacteria</taxon>
        <taxon>Pseudomonadati</taxon>
        <taxon>Pseudomonadota</taxon>
        <taxon>Betaproteobacteria</taxon>
        <taxon>Rhodocyclales</taxon>
        <taxon>Zoogloeaceae</taxon>
        <taxon>Pseudothauera</taxon>
    </lineage>
</organism>
<evidence type="ECO:0000256" key="5">
    <source>
        <dbReference type="ARBA" id="ARBA00023163"/>
    </source>
</evidence>
<dbReference type="InterPro" id="IPR001387">
    <property type="entry name" value="Cro/C1-type_HTH"/>
</dbReference>
<dbReference type="PANTHER" id="PTHR40661:SF3">
    <property type="entry name" value="FELS-1 PROPHAGE TRANSCRIPTIONAL REGULATOR"/>
    <property type="match status" value="1"/>
</dbReference>
<name>A0A4V6RX57_9RHOO</name>
<dbReference type="Pfam" id="PF00717">
    <property type="entry name" value="Peptidase_S24"/>
    <property type="match status" value="1"/>
</dbReference>
<evidence type="ECO:0000256" key="4">
    <source>
        <dbReference type="ARBA" id="ARBA00023125"/>
    </source>
</evidence>
<sequence>MQTESMDREMPMNDIEAGEHPVEDGFIDRLRLLADRVGSANGLAKSAGISQSGLQRYLAGGQPTRKVLIALARAARVDLLWLITGQGEPEQDDALNAAVPSSIRSLTRLPLYKEQPAERSYAGDLTVKPESVAGLGFCRFWLSKHGMEASDLAGLYMSGNSMEPTLANGDTVLVNIRQRDTIDGGIYALRGDDRTFIKRVQNEPGGYLRLISDNPTFKSIEIRRADVDVIGRVVWRGSLF</sequence>
<comment type="caution">
    <text evidence="7">The sequence shown here is derived from an EMBL/GenBank/DDBJ whole genome shotgun (WGS) entry which is preliminary data.</text>
</comment>
<dbReference type="CDD" id="cd00093">
    <property type="entry name" value="HTH_XRE"/>
    <property type="match status" value="1"/>
</dbReference>
<dbReference type="AlphaFoldDB" id="A0A4V6RX57"/>
<evidence type="ECO:0000256" key="2">
    <source>
        <dbReference type="ARBA" id="ARBA00022801"/>
    </source>
</evidence>
<dbReference type="InterPro" id="IPR019756">
    <property type="entry name" value="Pept_S26A_signal_pept_1_Ser-AS"/>
</dbReference>
<gene>
    <name evidence="7" type="ORF">E6O51_07095</name>
</gene>
<keyword evidence="8" id="KW-1185">Reference proteome</keyword>
<dbReference type="PANTHER" id="PTHR40661">
    <property type="match status" value="1"/>
</dbReference>
<dbReference type="PROSITE" id="PS00501">
    <property type="entry name" value="SPASE_I_1"/>
    <property type="match status" value="1"/>
</dbReference>
<dbReference type="EMBL" id="SSOD01000004">
    <property type="protein sequence ID" value="THF62717.1"/>
    <property type="molecule type" value="Genomic_DNA"/>
</dbReference>
<dbReference type="InterPro" id="IPR039418">
    <property type="entry name" value="LexA-like"/>
</dbReference>
<dbReference type="OrthoDB" id="9788236at2"/>
<dbReference type="InterPro" id="IPR010982">
    <property type="entry name" value="Lambda_DNA-bd_dom_sf"/>
</dbReference>
<keyword evidence="3" id="KW-0805">Transcription regulation</keyword>
<evidence type="ECO:0000256" key="3">
    <source>
        <dbReference type="ARBA" id="ARBA00023015"/>
    </source>
</evidence>
<keyword evidence="4" id="KW-0238">DNA-binding</keyword>
<evidence type="ECO:0000259" key="6">
    <source>
        <dbReference type="PROSITE" id="PS50943"/>
    </source>
</evidence>
<evidence type="ECO:0000256" key="1">
    <source>
        <dbReference type="ARBA" id="ARBA00022670"/>
    </source>
</evidence>
<dbReference type="Gene3D" id="2.10.109.10">
    <property type="entry name" value="Umud Fragment, subunit A"/>
    <property type="match status" value="1"/>
</dbReference>
<keyword evidence="2" id="KW-0378">Hydrolase</keyword>
<dbReference type="GO" id="GO:0003677">
    <property type="term" value="F:DNA binding"/>
    <property type="evidence" value="ECO:0007669"/>
    <property type="project" value="UniProtKB-KW"/>
</dbReference>
<dbReference type="SUPFAM" id="SSF51306">
    <property type="entry name" value="LexA/Signal peptidase"/>
    <property type="match status" value="1"/>
</dbReference>
<proteinExistence type="predicted"/>
<feature type="domain" description="HTH cro/C1-type" evidence="6">
    <location>
        <begin position="43"/>
        <end position="82"/>
    </location>
</feature>
<dbReference type="SUPFAM" id="SSF47413">
    <property type="entry name" value="lambda repressor-like DNA-binding domains"/>
    <property type="match status" value="1"/>
</dbReference>
<dbReference type="Gene3D" id="1.10.260.40">
    <property type="entry name" value="lambda repressor-like DNA-binding domains"/>
    <property type="match status" value="1"/>
</dbReference>
<dbReference type="GO" id="GO:0006508">
    <property type="term" value="P:proteolysis"/>
    <property type="evidence" value="ECO:0007669"/>
    <property type="project" value="UniProtKB-KW"/>
</dbReference>
<dbReference type="InterPro" id="IPR015927">
    <property type="entry name" value="Peptidase_S24_S26A/B/C"/>
</dbReference>
<dbReference type="GO" id="GO:0016020">
    <property type="term" value="C:membrane"/>
    <property type="evidence" value="ECO:0007669"/>
    <property type="project" value="InterPro"/>
</dbReference>